<dbReference type="Pfam" id="PF06047">
    <property type="entry name" value="Nkap_C"/>
    <property type="match status" value="1"/>
</dbReference>
<reference evidence="4" key="2">
    <citation type="submission" date="2025-08" db="UniProtKB">
        <authorList>
            <consortium name="Ensembl"/>
        </authorList>
    </citation>
    <scope>IDENTIFICATION</scope>
</reference>
<dbReference type="STRING" id="51511.ENSCSAVP00000011690"/>
<feature type="compositionally biased region" description="Basic residues" evidence="2">
    <location>
        <begin position="145"/>
        <end position="177"/>
    </location>
</feature>
<reference evidence="4" key="3">
    <citation type="submission" date="2025-09" db="UniProtKB">
        <authorList>
            <consortium name="Ensembl"/>
        </authorList>
    </citation>
    <scope>IDENTIFICATION</scope>
</reference>
<evidence type="ECO:0000259" key="3">
    <source>
        <dbReference type="Pfam" id="PF06047"/>
    </source>
</evidence>
<name>H2Z278_CIOSA</name>
<organism evidence="4 5">
    <name type="scientific">Ciona savignyi</name>
    <name type="common">Pacific transparent sea squirt</name>
    <dbReference type="NCBI Taxonomy" id="51511"/>
    <lineage>
        <taxon>Eukaryota</taxon>
        <taxon>Metazoa</taxon>
        <taxon>Chordata</taxon>
        <taxon>Tunicata</taxon>
        <taxon>Ascidiacea</taxon>
        <taxon>Phlebobranchia</taxon>
        <taxon>Cionidae</taxon>
        <taxon>Ciona</taxon>
    </lineage>
</organism>
<dbReference type="PANTHER" id="PTHR13087:SF0">
    <property type="entry name" value="NFKB ACTIVATING PROTEIN LIKE"/>
    <property type="match status" value="1"/>
</dbReference>
<evidence type="ECO:0000256" key="2">
    <source>
        <dbReference type="SAM" id="MobiDB-lite"/>
    </source>
</evidence>
<feature type="compositionally biased region" description="Basic and acidic residues" evidence="2">
    <location>
        <begin position="190"/>
        <end position="206"/>
    </location>
</feature>
<feature type="region of interest" description="Disordered" evidence="2">
    <location>
        <begin position="1"/>
        <end position="248"/>
    </location>
</feature>
<comment type="similarity">
    <text evidence="1">Belongs to the NKAP family.</text>
</comment>
<feature type="compositionally biased region" description="Basic and acidic residues" evidence="2">
    <location>
        <begin position="100"/>
        <end position="115"/>
    </location>
</feature>
<evidence type="ECO:0000256" key="1">
    <source>
        <dbReference type="ARBA" id="ARBA00009313"/>
    </source>
</evidence>
<proteinExistence type="inferred from homology"/>
<dbReference type="Ensembl" id="ENSCSAVT00000011826.1">
    <property type="protein sequence ID" value="ENSCSAVP00000011690.1"/>
    <property type="gene ID" value="ENSCSAVG00000006846.1"/>
</dbReference>
<keyword evidence="5" id="KW-1185">Reference proteome</keyword>
<accession>H2Z278</accession>
<dbReference type="InterPro" id="IPR009269">
    <property type="entry name" value="NKAP_C"/>
</dbReference>
<evidence type="ECO:0000313" key="5">
    <source>
        <dbReference type="Proteomes" id="UP000007875"/>
    </source>
</evidence>
<dbReference type="GO" id="GO:0010468">
    <property type="term" value="P:regulation of gene expression"/>
    <property type="evidence" value="ECO:0007669"/>
    <property type="project" value="TreeGrafter"/>
</dbReference>
<feature type="domain" description="NF-kappa-B-activating protein C-terminal" evidence="3">
    <location>
        <begin position="246"/>
        <end position="344"/>
    </location>
</feature>
<dbReference type="InParanoid" id="H2Z278"/>
<dbReference type="PANTHER" id="PTHR13087">
    <property type="entry name" value="NF-KAPPA B ACTIVATING PROTEIN"/>
    <property type="match status" value="1"/>
</dbReference>
<dbReference type="GeneTree" id="ENSGT00940000165950"/>
<dbReference type="GO" id="GO:0003682">
    <property type="term" value="F:chromatin binding"/>
    <property type="evidence" value="ECO:0007669"/>
    <property type="project" value="InterPro"/>
</dbReference>
<feature type="compositionally biased region" description="Polar residues" evidence="2">
    <location>
        <begin position="125"/>
        <end position="138"/>
    </location>
</feature>
<dbReference type="eggNOG" id="KOG2812">
    <property type="taxonomic scope" value="Eukaryota"/>
</dbReference>
<feature type="compositionally biased region" description="Basic and acidic residues" evidence="2">
    <location>
        <begin position="58"/>
        <end position="72"/>
    </location>
</feature>
<feature type="compositionally biased region" description="Basic and acidic residues" evidence="2">
    <location>
        <begin position="1"/>
        <end position="39"/>
    </location>
</feature>
<dbReference type="Proteomes" id="UP000007875">
    <property type="component" value="Unassembled WGS sequence"/>
</dbReference>
<dbReference type="GO" id="GO:0005634">
    <property type="term" value="C:nucleus"/>
    <property type="evidence" value="ECO:0007669"/>
    <property type="project" value="TreeGrafter"/>
</dbReference>
<reference evidence="5" key="1">
    <citation type="submission" date="2003-08" db="EMBL/GenBank/DDBJ databases">
        <authorList>
            <person name="Birren B."/>
            <person name="Nusbaum C."/>
            <person name="Abebe A."/>
            <person name="Abouelleil A."/>
            <person name="Adekoya E."/>
            <person name="Ait-zahra M."/>
            <person name="Allen N."/>
            <person name="Allen T."/>
            <person name="An P."/>
            <person name="Anderson M."/>
            <person name="Anderson S."/>
            <person name="Arachchi H."/>
            <person name="Armbruster J."/>
            <person name="Bachantsang P."/>
            <person name="Baldwin J."/>
            <person name="Barry A."/>
            <person name="Bayul T."/>
            <person name="Blitshsteyn B."/>
            <person name="Bloom T."/>
            <person name="Blye J."/>
            <person name="Boguslavskiy L."/>
            <person name="Borowsky M."/>
            <person name="Boukhgalter B."/>
            <person name="Brunache A."/>
            <person name="Butler J."/>
            <person name="Calixte N."/>
            <person name="Calvo S."/>
            <person name="Camarata J."/>
            <person name="Campo K."/>
            <person name="Chang J."/>
            <person name="Cheshatsang Y."/>
            <person name="Citroen M."/>
            <person name="Collymore A."/>
            <person name="Considine T."/>
            <person name="Cook A."/>
            <person name="Cooke P."/>
            <person name="Corum B."/>
            <person name="Cuomo C."/>
            <person name="David R."/>
            <person name="Dawoe T."/>
            <person name="Degray S."/>
            <person name="Dodge S."/>
            <person name="Dooley K."/>
            <person name="Dorje P."/>
            <person name="Dorjee K."/>
            <person name="Dorris L."/>
            <person name="Duffey N."/>
            <person name="Dupes A."/>
            <person name="Elkins T."/>
            <person name="Engels R."/>
            <person name="Erickson J."/>
            <person name="Farina A."/>
            <person name="Faro S."/>
            <person name="Ferreira P."/>
            <person name="Fischer H."/>
            <person name="Fitzgerald M."/>
            <person name="Foley K."/>
            <person name="Gage D."/>
            <person name="Galagan J."/>
            <person name="Gearin G."/>
            <person name="Gnerre S."/>
            <person name="Gnirke A."/>
            <person name="Goyette A."/>
            <person name="Graham J."/>
            <person name="Grandbois E."/>
            <person name="Gyaltsen K."/>
            <person name="Hafez N."/>
            <person name="Hagopian D."/>
            <person name="Hagos B."/>
            <person name="Hall J."/>
            <person name="Hatcher B."/>
            <person name="Heller A."/>
            <person name="Higgins H."/>
            <person name="Honan T."/>
            <person name="Horn A."/>
            <person name="Houde N."/>
            <person name="Hughes L."/>
            <person name="Hulme W."/>
            <person name="Husby E."/>
            <person name="Iliev I."/>
            <person name="Jaffe D."/>
            <person name="Jones C."/>
            <person name="Kamal M."/>
            <person name="Kamat A."/>
            <person name="Kamvysselis M."/>
            <person name="Karlsson E."/>
            <person name="Kells C."/>
            <person name="Kieu A."/>
            <person name="Kisner P."/>
            <person name="Kodira C."/>
            <person name="Kulbokas E."/>
            <person name="Labutti K."/>
            <person name="Lama D."/>
            <person name="Landers T."/>
            <person name="Leger J."/>
            <person name="Levine S."/>
            <person name="Lewis D."/>
            <person name="Lewis T."/>
            <person name="Lindblad-toh K."/>
            <person name="Liu X."/>
            <person name="Lokyitsang T."/>
            <person name="Lokyitsang Y."/>
            <person name="Lucien O."/>
            <person name="Lui A."/>
            <person name="Ma L.J."/>
            <person name="Mabbitt R."/>
            <person name="Macdonald J."/>
            <person name="Maclean C."/>
            <person name="Major J."/>
            <person name="Manning J."/>
            <person name="Marabella R."/>
            <person name="Maru K."/>
            <person name="Matthews C."/>
            <person name="Mauceli E."/>
            <person name="Mccarthy M."/>
            <person name="Mcdonough S."/>
            <person name="Mcghee T."/>
            <person name="Meldrim J."/>
            <person name="Meneus L."/>
            <person name="Mesirov J."/>
            <person name="Mihalev A."/>
            <person name="Mihova T."/>
            <person name="Mikkelsen T."/>
            <person name="Mlenga V."/>
            <person name="Moru K."/>
            <person name="Mozes J."/>
            <person name="Mulrain L."/>
            <person name="Munson G."/>
            <person name="Naylor J."/>
            <person name="Newes C."/>
            <person name="Nguyen C."/>
            <person name="Nguyen N."/>
            <person name="Nguyen T."/>
            <person name="Nicol R."/>
            <person name="Nielsen C."/>
            <person name="Nizzari M."/>
            <person name="Norbu C."/>
            <person name="Norbu N."/>
            <person name="O'donnell P."/>
            <person name="Okoawo O."/>
            <person name="O'leary S."/>
            <person name="Omotosho B."/>
            <person name="O'neill K."/>
            <person name="Osman S."/>
            <person name="Parker S."/>
            <person name="Perrin D."/>
            <person name="Phunkhang P."/>
            <person name="Piqani B."/>
            <person name="Purcell S."/>
            <person name="Rachupka T."/>
            <person name="Ramasamy U."/>
            <person name="Rameau R."/>
            <person name="Ray V."/>
            <person name="Raymond C."/>
            <person name="Retta R."/>
            <person name="Richardson S."/>
            <person name="Rise C."/>
            <person name="Rodriguez J."/>
            <person name="Rogers J."/>
            <person name="Rogov P."/>
            <person name="Rutman M."/>
            <person name="Schupbach R."/>
            <person name="Seaman C."/>
            <person name="Settipalli S."/>
            <person name="Sharpe T."/>
            <person name="Sheridan J."/>
            <person name="Sherpa N."/>
            <person name="Shi J."/>
            <person name="Smirnov S."/>
            <person name="Smith C."/>
            <person name="Sougnez C."/>
            <person name="Spencer B."/>
            <person name="Stalker J."/>
            <person name="Stange-thomann N."/>
            <person name="Stavropoulos S."/>
            <person name="Stetson K."/>
            <person name="Stone C."/>
            <person name="Stone S."/>
            <person name="Stubbs M."/>
            <person name="Talamas J."/>
            <person name="Tchuinga P."/>
            <person name="Tenzing P."/>
            <person name="Tesfaye S."/>
            <person name="Theodore J."/>
            <person name="Thoulutsang Y."/>
            <person name="Topham K."/>
            <person name="Towey S."/>
            <person name="Tsamla T."/>
            <person name="Tsomo N."/>
            <person name="Vallee D."/>
            <person name="Vassiliev H."/>
            <person name="Venkataraman V."/>
            <person name="Vinson J."/>
            <person name="Vo A."/>
            <person name="Wade C."/>
            <person name="Wang S."/>
            <person name="Wangchuk T."/>
            <person name="Wangdi T."/>
            <person name="Whittaker C."/>
            <person name="Wilkinson J."/>
            <person name="Wu Y."/>
            <person name="Wyman D."/>
            <person name="Yadav S."/>
            <person name="Yang S."/>
            <person name="Yang X."/>
            <person name="Yeager S."/>
            <person name="Yee E."/>
            <person name="Young G."/>
            <person name="Zainoun J."/>
            <person name="Zembeck L."/>
            <person name="Zimmer A."/>
            <person name="Zody M."/>
            <person name="Lander E."/>
        </authorList>
    </citation>
    <scope>NUCLEOTIDE SEQUENCE [LARGE SCALE GENOMIC DNA]</scope>
</reference>
<protein>
    <recommendedName>
        <fullName evidence="3">NF-kappa-B-activating protein C-terminal domain-containing protein</fullName>
    </recommendedName>
</protein>
<dbReference type="AlphaFoldDB" id="H2Z278"/>
<dbReference type="HOGENOM" id="CLU_032439_1_0_1"/>
<dbReference type="InterPro" id="IPR040466">
    <property type="entry name" value="NKAP"/>
</dbReference>
<dbReference type="OMA" id="HGKQWGD"/>
<sequence length="349" mass="40549">MLRTERPTSREREYSNRHRDYSPERNRRHRNDVDKDNHNISRRSRLPLSEDQEFDFLSSRREERTAISEHGVKSVWLSSPTHPDSDSDDEIGIHTHKTKLKSESHAKIKDKEKSSAKKKKHNRNNETTSEDNSTQSLSDSEEERKRKRRKKKEKKRKEKERHKMSKKHKKKKAKRKKETTESEESGPEVWEEKQITLPQEKFKDAGDDIGNSSDPETYAVSKSKQEDLVIGPMPEGQEGSSSKPLNFGHALLPGEGAAMAAFVSEGKRIPRRGEIGLTSDEIVSFEDQGYVMSGSRHRRMEAVRLRKENQIYSADEQRALASFNKLERDKRETRILSSFKELVNNKLKE</sequence>
<evidence type="ECO:0000313" key="4">
    <source>
        <dbReference type="Ensembl" id="ENSCSAVP00000011690.1"/>
    </source>
</evidence>